<accession>A0A2D1KN95</accession>
<dbReference type="KEGG" id="lcy:LC20004_06445"/>
<proteinExistence type="predicted"/>
<dbReference type="Proteomes" id="UP000223559">
    <property type="component" value="Chromosome"/>
</dbReference>
<keyword evidence="1" id="KW-0812">Transmembrane</keyword>
<dbReference type="Pfam" id="PF13253">
    <property type="entry name" value="DUF4044"/>
    <property type="match status" value="1"/>
</dbReference>
<sequence>MKKEKTSGFAKLTKIVVWIMLIATLGGMVITAVAAFQ</sequence>
<organism evidence="2 3">
    <name type="scientific">Loigolactobacillus coryniformis subsp. torquens DSM 20004 = KCTC 3535</name>
    <dbReference type="NCBI Taxonomy" id="1423822"/>
    <lineage>
        <taxon>Bacteria</taxon>
        <taxon>Bacillati</taxon>
        <taxon>Bacillota</taxon>
        <taxon>Bacilli</taxon>
        <taxon>Lactobacillales</taxon>
        <taxon>Lactobacillaceae</taxon>
        <taxon>Loigolactobacillus</taxon>
    </lineage>
</organism>
<feature type="transmembrane region" description="Helical" evidence="1">
    <location>
        <begin position="12"/>
        <end position="36"/>
    </location>
</feature>
<dbReference type="RefSeq" id="WP_010009737.1">
    <property type="nucleotide sequence ID" value="NZ_AEOS01000196.1"/>
</dbReference>
<dbReference type="EMBL" id="CP017697">
    <property type="protein sequence ID" value="ATO43566.1"/>
    <property type="molecule type" value="Genomic_DNA"/>
</dbReference>
<keyword evidence="1" id="KW-0472">Membrane</keyword>
<evidence type="ECO:0000313" key="2">
    <source>
        <dbReference type="EMBL" id="ATO43566.1"/>
    </source>
</evidence>
<keyword evidence="3" id="KW-1185">Reference proteome</keyword>
<gene>
    <name evidence="2" type="ORF">LC20004_06445</name>
</gene>
<name>A0A2D1KN95_9LACO</name>
<evidence type="ECO:0000313" key="3">
    <source>
        <dbReference type="Proteomes" id="UP000223559"/>
    </source>
</evidence>
<reference evidence="2 3" key="1">
    <citation type="submission" date="2016-10" db="EMBL/GenBank/DDBJ databases">
        <title>The whole genome sequencing and assembly of L. cotyniformis subsp. torquens DSM 20004 strain.</title>
        <authorList>
            <person name="Park M.-K."/>
            <person name="Lee Y.-J."/>
            <person name="Yi H."/>
            <person name="Bahn Y.-S."/>
            <person name="Kim J.F."/>
            <person name="Lee D.-W."/>
        </authorList>
    </citation>
    <scope>NUCLEOTIDE SEQUENCE [LARGE SCALE GENOMIC DNA]</scope>
    <source>
        <strain evidence="2 3">DSM 20004</strain>
    </source>
</reference>
<evidence type="ECO:0000256" key="1">
    <source>
        <dbReference type="SAM" id="Phobius"/>
    </source>
</evidence>
<dbReference type="OrthoDB" id="2167602at2"/>
<protein>
    <submittedName>
        <fullName evidence="2">DUF4044 domain-containing protein</fullName>
    </submittedName>
</protein>
<dbReference type="AlphaFoldDB" id="A0A2D1KN95"/>
<keyword evidence="1" id="KW-1133">Transmembrane helix</keyword>
<dbReference type="InterPro" id="IPR025270">
    <property type="entry name" value="DUF4044"/>
</dbReference>
<dbReference type="GeneID" id="65916852"/>